<reference evidence="2" key="1">
    <citation type="submission" date="2023-09" db="EMBL/GenBank/DDBJ databases">
        <title>Streptococcus_parasanguinius_hifiasm_complete_genome_Zymo_Research_ D6332.</title>
        <authorList>
            <person name="Damerum A."/>
        </authorList>
    </citation>
    <scope>NUCLEOTIDE SEQUENCE</scope>
    <source>
        <strain evidence="2">B-1756</strain>
    </source>
</reference>
<feature type="transmembrane region" description="Helical" evidence="1">
    <location>
        <begin position="372"/>
        <end position="396"/>
    </location>
</feature>
<evidence type="ECO:0000313" key="2">
    <source>
        <dbReference type="EMBL" id="WNB83620.1"/>
    </source>
</evidence>
<keyword evidence="1" id="KW-1133">Transmembrane helix</keyword>
<feature type="transmembrane region" description="Helical" evidence="1">
    <location>
        <begin position="20"/>
        <end position="39"/>
    </location>
</feature>
<feature type="transmembrane region" description="Helical" evidence="1">
    <location>
        <begin position="150"/>
        <end position="173"/>
    </location>
</feature>
<dbReference type="Proteomes" id="UP001248323">
    <property type="component" value="Chromosome"/>
</dbReference>
<keyword evidence="1" id="KW-0472">Membrane</keyword>
<keyword evidence="1" id="KW-0812">Transmembrane</keyword>
<sequence length="438" mass="49432">MLRLIVYQFQYSKRQWFGTIPLLLVSSLIVGTSLFGITSSSRTSNINASQLFQMLIIFGGTTLFFLISNNIRLLIDIFRKDYELWTILGASKSQLSLLVAGQFSIMAVIVSSFGTILSFVVTDSYYKFLQNLLGRDELPDLVITSNIQTVLLSILIVPTIVGLGAYFYSIRLLKKESNSKSNGRNWRVKATKFINISVRLFLWLLCIGIIISAGFTNNREVIVIQSGMILFLLITHILIIQVLSPSTQICLIKLLMKILPSENYAINTSFWNLLYNPSYLKSIQTSMTMGITLISGFILYTRNMYSFMDTINSVHEARASFIAYLSAPIVLIITSFISITILSSNKDIEDIRQLQILGITKLQLFKIRIAEAIMHSIIISLVSVIFNAIVLMLVSFIGQRLGQSLAEIAGFWQPSLIILCLLVIFYCITKGFYLFKDR</sequence>
<evidence type="ECO:0000313" key="3">
    <source>
        <dbReference type="Proteomes" id="UP001248323"/>
    </source>
</evidence>
<dbReference type="RefSeq" id="WP_003009502.1">
    <property type="nucleotide sequence ID" value="NZ_CP133988.1"/>
</dbReference>
<feature type="transmembrane region" description="Helical" evidence="1">
    <location>
        <begin position="321"/>
        <end position="342"/>
    </location>
</feature>
<feature type="transmembrane region" description="Helical" evidence="1">
    <location>
        <begin position="283"/>
        <end position="301"/>
    </location>
</feature>
<gene>
    <name evidence="2" type="ORF">RDV49_01825</name>
</gene>
<feature type="transmembrane region" description="Helical" evidence="1">
    <location>
        <begin position="193"/>
        <end position="215"/>
    </location>
</feature>
<name>A0AAX4AYA6_STRPA</name>
<feature type="transmembrane region" description="Helical" evidence="1">
    <location>
        <begin position="51"/>
        <end position="75"/>
    </location>
</feature>
<feature type="transmembrane region" description="Helical" evidence="1">
    <location>
        <begin position="416"/>
        <end position="435"/>
    </location>
</feature>
<evidence type="ECO:0000256" key="1">
    <source>
        <dbReference type="SAM" id="Phobius"/>
    </source>
</evidence>
<feature type="transmembrane region" description="Helical" evidence="1">
    <location>
        <begin position="95"/>
        <end position="121"/>
    </location>
</feature>
<proteinExistence type="predicted"/>
<feature type="transmembrane region" description="Helical" evidence="1">
    <location>
        <begin position="221"/>
        <end position="243"/>
    </location>
</feature>
<organism evidence="2 3">
    <name type="scientific">Streptococcus parasanguinis</name>
    <dbReference type="NCBI Taxonomy" id="1318"/>
    <lineage>
        <taxon>Bacteria</taxon>
        <taxon>Bacillati</taxon>
        <taxon>Bacillota</taxon>
        <taxon>Bacilli</taxon>
        <taxon>Lactobacillales</taxon>
        <taxon>Streptococcaceae</taxon>
        <taxon>Streptococcus</taxon>
    </lineage>
</organism>
<dbReference type="EMBL" id="CP133988">
    <property type="protein sequence ID" value="WNB83620.1"/>
    <property type="molecule type" value="Genomic_DNA"/>
</dbReference>
<dbReference type="AlphaFoldDB" id="A0AAX4AYA6"/>
<protein>
    <submittedName>
        <fullName evidence="2">FtsX-like permease family protein</fullName>
    </submittedName>
</protein>
<accession>A0AAX4AYA6</accession>